<evidence type="ECO:0000259" key="12">
    <source>
        <dbReference type="Pfam" id="PF01225"/>
    </source>
</evidence>
<dbReference type="InterPro" id="IPR013221">
    <property type="entry name" value="Mur_ligase_cen"/>
</dbReference>
<comment type="pathway">
    <text evidence="10 11">Cell wall biogenesis; peptidoglycan biosynthesis.</text>
</comment>
<feature type="binding site" evidence="10">
    <location>
        <begin position="108"/>
        <end position="114"/>
    </location>
    <ligand>
        <name>ATP</name>
        <dbReference type="ChEBI" id="CHEBI:30616"/>
    </ligand>
</feature>
<comment type="catalytic activity">
    <reaction evidence="10 11">
        <text>D-alanyl-D-alanine + UDP-N-acetyl-alpha-D-muramoyl-L-alanyl-gamma-D-glutamyl-meso-2,6-diaminopimelate + ATP = UDP-N-acetyl-alpha-D-muramoyl-L-alanyl-gamma-D-glutamyl-meso-2,6-diaminopimeloyl-D-alanyl-D-alanine + ADP + phosphate + H(+)</text>
        <dbReference type="Rhea" id="RHEA:28374"/>
        <dbReference type="ChEBI" id="CHEBI:15378"/>
        <dbReference type="ChEBI" id="CHEBI:30616"/>
        <dbReference type="ChEBI" id="CHEBI:43474"/>
        <dbReference type="ChEBI" id="CHEBI:57822"/>
        <dbReference type="ChEBI" id="CHEBI:61386"/>
        <dbReference type="ChEBI" id="CHEBI:83905"/>
        <dbReference type="ChEBI" id="CHEBI:456216"/>
        <dbReference type="EC" id="6.3.2.10"/>
    </reaction>
</comment>
<dbReference type="GO" id="GO:0047480">
    <property type="term" value="F:UDP-N-acetylmuramoyl-tripeptide-D-alanyl-D-alanine ligase activity"/>
    <property type="evidence" value="ECO:0007669"/>
    <property type="project" value="UniProtKB-UniRule"/>
</dbReference>
<comment type="function">
    <text evidence="10 11">Involved in cell wall formation. Catalyzes the final step in the synthesis of UDP-N-acetylmuramoyl-pentapeptide, the precursor of murein.</text>
</comment>
<keyword evidence="8 10" id="KW-0131">Cell cycle</keyword>
<sequence length="480" mass="51920">MISLQTKKLAEILNGRLIGDETVTVETVSTDSRRVTQNGLFFALKGEKFDAHDYLVSAVEQGNTAVVVEHACEVNVPQIVVADTRLALGHLAQWLKSELNPLTVAITGSSGKTTVKEMTASILQQTARKSAVKNTEVFFTGSNHGKANFADAVLFTQGNFNNDIGVPLTLLRLQPEHRFAVIELGANHAGEIDYTTKLVRPDVALINNVAAAHLEGFGSLDGVARAKGEIYRGLSEDGIAVVNSDCHYLSLWDKEIAGHRMQSFSATNPEADYWAENIRMTESGSAFTLHSPDGSIDISLPYLGAHNIDNALAATALAMNVGAELCDVKAGLEQRSPVKGRLFPIEPCNNLLLLDDTYNANVDSLKSAIGVLKNYEAFRILAVGDMAELGENSRECHRQVANYAKSANLDCVACFGAETAVIAQACNGTHFTDKTVMANYLAAVIDEKLKNNQRVVLLAKGSRSQKMEDVIAILKRKFEG</sequence>
<evidence type="ECO:0000256" key="5">
    <source>
        <dbReference type="ARBA" id="ARBA00022840"/>
    </source>
</evidence>
<evidence type="ECO:0000256" key="1">
    <source>
        <dbReference type="ARBA" id="ARBA00022490"/>
    </source>
</evidence>
<evidence type="ECO:0000256" key="10">
    <source>
        <dbReference type="HAMAP-Rule" id="MF_02019"/>
    </source>
</evidence>
<dbReference type="EC" id="6.3.2.10" evidence="10 11"/>
<dbReference type="InterPro" id="IPR036615">
    <property type="entry name" value="Mur_ligase_C_dom_sf"/>
</dbReference>
<dbReference type="GO" id="GO:0071555">
    <property type="term" value="P:cell wall organization"/>
    <property type="evidence" value="ECO:0007669"/>
    <property type="project" value="UniProtKB-KW"/>
</dbReference>
<dbReference type="UniPathway" id="UPA00219"/>
<dbReference type="EMBL" id="CP000746">
    <property type="protein sequence ID" value="ABR75284.1"/>
    <property type="molecule type" value="Genomic_DNA"/>
</dbReference>
<reference evidence="16" key="1">
    <citation type="journal article" date="2010" name="BMC Genomics">
        <title>A genomic perspective on the potential of Actinobacillus succinogenes for industrial succinate production.</title>
        <authorList>
            <person name="McKinlay J.B."/>
            <person name="Laivenieks M."/>
            <person name="Schindler B.D."/>
            <person name="McKinlay A.A."/>
            <person name="Siddaramappa S."/>
            <person name="Challacombe J.F."/>
            <person name="Lowry S.R."/>
            <person name="Clum A."/>
            <person name="Lapidus A.L."/>
            <person name="Burkhart K.B."/>
            <person name="Harkins V."/>
            <person name="Vieille C."/>
        </authorList>
    </citation>
    <scope>NUCLEOTIDE SEQUENCE [LARGE SCALE GENOMIC DNA]</scope>
    <source>
        <strain evidence="16">ATCC 55618 / DSM 22257 / CCUG 43843 / 130Z</strain>
    </source>
</reference>
<dbReference type="Pfam" id="PF02875">
    <property type="entry name" value="Mur_ligase_C"/>
    <property type="match status" value="1"/>
</dbReference>
<dbReference type="Pfam" id="PF08245">
    <property type="entry name" value="Mur_ligase_M"/>
    <property type="match status" value="1"/>
</dbReference>
<dbReference type="AlphaFoldDB" id="A6VQN7"/>
<organism evidence="15 16">
    <name type="scientific">Actinobacillus succinogenes (strain ATCC 55618 / DSM 22257 / CCUG 43843 / 130Z)</name>
    <dbReference type="NCBI Taxonomy" id="339671"/>
    <lineage>
        <taxon>Bacteria</taxon>
        <taxon>Pseudomonadati</taxon>
        <taxon>Pseudomonadota</taxon>
        <taxon>Gammaproteobacteria</taxon>
        <taxon>Pasteurellales</taxon>
        <taxon>Pasteurellaceae</taxon>
        <taxon>Actinobacillus</taxon>
    </lineage>
</organism>
<dbReference type="HAMAP" id="MF_02019">
    <property type="entry name" value="MurF"/>
    <property type="match status" value="1"/>
</dbReference>
<keyword evidence="6 10" id="KW-0133">Cell shape</keyword>
<dbReference type="GO" id="GO:0005737">
    <property type="term" value="C:cytoplasm"/>
    <property type="evidence" value="ECO:0007669"/>
    <property type="project" value="UniProtKB-SubCell"/>
</dbReference>
<evidence type="ECO:0000256" key="7">
    <source>
        <dbReference type="ARBA" id="ARBA00022984"/>
    </source>
</evidence>
<dbReference type="Gene3D" id="3.90.190.20">
    <property type="entry name" value="Mur ligase, C-terminal domain"/>
    <property type="match status" value="1"/>
</dbReference>
<dbReference type="STRING" id="339671.Asuc_1936"/>
<dbReference type="InterPro" id="IPR004101">
    <property type="entry name" value="Mur_ligase_C"/>
</dbReference>
<keyword evidence="2 10" id="KW-0436">Ligase</keyword>
<dbReference type="InterPro" id="IPR005863">
    <property type="entry name" value="UDP-N-AcMur_synth"/>
</dbReference>
<keyword evidence="5 10" id="KW-0067">ATP-binding</keyword>
<dbReference type="Proteomes" id="UP000001114">
    <property type="component" value="Chromosome"/>
</dbReference>
<keyword evidence="1 10" id="KW-0963">Cytoplasm</keyword>
<comment type="similarity">
    <text evidence="10">Belongs to the MurCDEF family. MurF subfamily.</text>
</comment>
<dbReference type="InterPro" id="IPR035911">
    <property type="entry name" value="MurE/MurF_N"/>
</dbReference>
<dbReference type="PANTHER" id="PTHR43024:SF1">
    <property type="entry name" value="UDP-N-ACETYLMURAMOYL-TRIPEPTIDE--D-ALANYL-D-ALANINE LIGASE"/>
    <property type="match status" value="1"/>
</dbReference>
<feature type="domain" description="Mur ligase central" evidence="14">
    <location>
        <begin position="106"/>
        <end position="318"/>
    </location>
</feature>
<dbReference type="Pfam" id="PF01225">
    <property type="entry name" value="Mur_ligase"/>
    <property type="match status" value="1"/>
</dbReference>
<evidence type="ECO:0000256" key="4">
    <source>
        <dbReference type="ARBA" id="ARBA00022741"/>
    </source>
</evidence>
<dbReference type="InterPro" id="IPR000713">
    <property type="entry name" value="Mur_ligase_N"/>
</dbReference>
<evidence type="ECO:0000256" key="6">
    <source>
        <dbReference type="ARBA" id="ARBA00022960"/>
    </source>
</evidence>
<keyword evidence="16" id="KW-1185">Reference proteome</keyword>
<name>A6VQN7_ACTSZ</name>
<dbReference type="GO" id="GO:0009252">
    <property type="term" value="P:peptidoglycan biosynthetic process"/>
    <property type="evidence" value="ECO:0007669"/>
    <property type="project" value="UniProtKB-UniRule"/>
</dbReference>
<evidence type="ECO:0000256" key="2">
    <source>
        <dbReference type="ARBA" id="ARBA00022598"/>
    </source>
</evidence>
<proteinExistence type="inferred from homology"/>
<keyword evidence="9 10" id="KW-0961">Cell wall biogenesis/degradation</keyword>
<dbReference type="RefSeq" id="WP_012073661.1">
    <property type="nucleotide sequence ID" value="NC_009655.1"/>
</dbReference>
<feature type="domain" description="Mur ligase C-terminal" evidence="13">
    <location>
        <begin position="341"/>
        <end position="460"/>
    </location>
</feature>
<gene>
    <name evidence="10" type="primary">murF</name>
    <name evidence="15" type="ordered locus">Asuc_1936</name>
</gene>
<dbReference type="GO" id="GO:0008360">
    <property type="term" value="P:regulation of cell shape"/>
    <property type="evidence" value="ECO:0007669"/>
    <property type="project" value="UniProtKB-KW"/>
</dbReference>
<dbReference type="GO" id="GO:0005524">
    <property type="term" value="F:ATP binding"/>
    <property type="evidence" value="ECO:0007669"/>
    <property type="project" value="UniProtKB-UniRule"/>
</dbReference>
<keyword evidence="7 10" id="KW-0573">Peptidoglycan synthesis</keyword>
<evidence type="ECO:0000256" key="9">
    <source>
        <dbReference type="ARBA" id="ARBA00023316"/>
    </source>
</evidence>
<dbReference type="PANTHER" id="PTHR43024">
    <property type="entry name" value="UDP-N-ACETYLMURAMOYL-TRIPEPTIDE--D-ALANYL-D-ALANINE LIGASE"/>
    <property type="match status" value="1"/>
</dbReference>
<dbReference type="Gene3D" id="3.40.1390.10">
    <property type="entry name" value="MurE/MurF, N-terminal domain"/>
    <property type="match status" value="1"/>
</dbReference>
<dbReference type="eggNOG" id="COG0770">
    <property type="taxonomic scope" value="Bacteria"/>
</dbReference>
<keyword evidence="4 10" id="KW-0547">Nucleotide-binding</keyword>
<evidence type="ECO:0000256" key="8">
    <source>
        <dbReference type="ARBA" id="ARBA00023306"/>
    </source>
</evidence>
<evidence type="ECO:0000259" key="14">
    <source>
        <dbReference type="Pfam" id="PF08245"/>
    </source>
</evidence>
<comment type="subcellular location">
    <subcellularLocation>
        <location evidence="10 11">Cytoplasm</location>
    </subcellularLocation>
</comment>
<dbReference type="HOGENOM" id="CLU_031507_4_0_6"/>
<dbReference type="SUPFAM" id="SSF53623">
    <property type="entry name" value="MurD-like peptide ligases, catalytic domain"/>
    <property type="match status" value="1"/>
</dbReference>
<feature type="domain" description="Mur ligase N-terminal catalytic" evidence="12">
    <location>
        <begin position="25"/>
        <end position="92"/>
    </location>
</feature>
<dbReference type="NCBIfam" id="TIGR01143">
    <property type="entry name" value="murF"/>
    <property type="match status" value="1"/>
</dbReference>
<dbReference type="SUPFAM" id="SSF63418">
    <property type="entry name" value="MurE/MurF N-terminal domain"/>
    <property type="match status" value="1"/>
</dbReference>
<dbReference type="Gene3D" id="3.40.1190.10">
    <property type="entry name" value="Mur-like, catalytic domain"/>
    <property type="match status" value="1"/>
</dbReference>
<dbReference type="InterPro" id="IPR036565">
    <property type="entry name" value="Mur-like_cat_sf"/>
</dbReference>
<evidence type="ECO:0000313" key="15">
    <source>
        <dbReference type="EMBL" id="ABR75284.1"/>
    </source>
</evidence>
<dbReference type="GO" id="GO:0051301">
    <property type="term" value="P:cell division"/>
    <property type="evidence" value="ECO:0007669"/>
    <property type="project" value="UniProtKB-KW"/>
</dbReference>
<evidence type="ECO:0000256" key="11">
    <source>
        <dbReference type="RuleBase" id="RU004136"/>
    </source>
</evidence>
<evidence type="ECO:0000259" key="13">
    <source>
        <dbReference type="Pfam" id="PF02875"/>
    </source>
</evidence>
<evidence type="ECO:0000256" key="3">
    <source>
        <dbReference type="ARBA" id="ARBA00022618"/>
    </source>
</evidence>
<keyword evidence="3 10" id="KW-0132">Cell division</keyword>
<accession>A6VQN7</accession>
<dbReference type="SUPFAM" id="SSF53244">
    <property type="entry name" value="MurD-like peptide ligases, peptide-binding domain"/>
    <property type="match status" value="1"/>
</dbReference>
<dbReference type="GO" id="GO:0008766">
    <property type="term" value="F:UDP-N-acetylmuramoylalanyl-D-glutamyl-2,6-diaminopimelate-D-alanyl-D-alanine ligase activity"/>
    <property type="evidence" value="ECO:0007669"/>
    <property type="project" value="RHEA"/>
</dbReference>
<protein>
    <recommendedName>
        <fullName evidence="10 11">UDP-N-acetylmuramoyl-tripeptide--D-alanyl-D-alanine ligase</fullName>
        <ecNumber evidence="10 11">6.3.2.10</ecNumber>
    </recommendedName>
    <alternativeName>
        <fullName evidence="10">D-alanyl-D-alanine-adding enzyme</fullName>
    </alternativeName>
</protein>
<dbReference type="KEGG" id="asu:Asuc_1936"/>
<dbReference type="OrthoDB" id="9801978at2"/>
<evidence type="ECO:0000313" key="16">
    <source>
        <dbReference type="Proteomes" id="UP000001114"/>
    </source>
</evidence>
<dbReference type="InterPro" id="IPR051046">
    <property type="entry name" value="MurCDEF_CellWall_CoF430Synth"/>
</dbReference>